<keyword evidence="1" id="KW-0031">Aminopeptidase</keyword>
<reference evidence="5" key="1">
    <citation type="submission" date="2022-10" db="EMBL/GenBank/DDBJ databases">
        <title>Culturing micro-colonial fungi from biological soil crusts in the Mojave desert and describing Neophaeococcomyces mojavensis, and introducing the new genera and species Taxawa tesnikishii.</title>
        <authorList>
            <person name="Kurbessoian T."/>
            <person name="Stajich J.E."/>
        </authorList>
    </citation>
    <scope>NUCLEOTIDE SEQUENCE</scope>
    <source>
        <strain evidence="5">TK_35</strain>
    </source>
</reference>
<dbReference type="InterPro" id="IPR027279">
    <property type="entry name" value="D_amino_pept/lipop_sf"/>
</dbReference>
<dbReference type="GO" id="GO:0004177">
    <property type="term" value="F:aminopeptidase activity"/>
    <property type="evidence" value="ECO:0007669"/>
    <property type="project" value="UniProtKB-KW"/>
</dbReference>
<evidence type="ECO:0000259" key="4">
    <source>
        <dbReference type="Pfam" id="PF07930"/>
    </source>
</evidence>
<sequence>MSFDAEKVQRVLKKVPSLYRGPGGAVAVLKDGNLVGQHVWGYADMDRRIPITSQVLFPICSITKQFVSMLLLDLVEKPPPSMTRQGLQEQLLARLREVVPPEFVDESGLTVENLVDMCSGLRDYWALCTLQGSRPDTPYLLNEHNPDMLRRIRSLHFRPGYEYSYANTNFNVMERLIEHVTKDSLGNLFAERIFGPAKMKTARLCPRTDRLPAPIVGYEGSEKFGFFPAPNFIEWSADAGLVASLDDMVAYEKHFDRRYTDQQDSYRDAITPREYRDGARAKYRYGLRHADLGQYNTMGHGGALRGYKLMRRYVAGERLSVVVLFNHSASAPEAAEYILKQILDVSEPPPLAVQPVQQWFGSFLDPETQLSIRVRPGDVAGKIKIDYVRGEETLRLVDANKAESPDVEASIDGDILHVRRLDDNRVLTARRLLKNHDAGAMIDRSQSPVQGTYRCGETESTFICEGEGDMLYGLFDGCFGRGPPHLMTHLGEDVWVLADPRAMDDTPPGDWTVVFVRNEQGAVVKANIGCWLARKLDFMKA</sequence>
<feature type="domain" description="D-aminopeptidase" evidence="4">
    <location>
        <begin position="353"/>
        <end position="538"/>
    </location>
</feature>
<evidence type="ECO:0000313" key="6">
    <source>
        <dbReference type="Proteomes" id="UP001172681"/>
    </source>
</evidence>
<keyword evidence="6" id="KW-1185">Reference proteome</keyword>
<proteinExistence type="inferred from homology"/>
<dbReference type="Proteomes" id="UP001172681">
    <property type="component" value="Unassembled WGS sequence"/>
</dbReference>
<dbReference type="NCBIfam" id="NF009622">
    <property type="entry name" value="PRK13128.1"/>
    <property type="match status" value="1"/>
</dbReference>
<keyword evidence="1" id="KW-0645">Protease</keyword>
<evidence type="ECO:0000259" key="3">
    <source>
        <dbReference type="Pfam" id="PF00144"/>
    </source>
</evidence>
<name>A0AA38YC28_9EURO</name>
<dbReference type="SUPFAM" id="SSF56601">
    <property type="entry name" value="beta-lactamase/transpeptidase-like"/>
    <property type="match status" value="1"/>
</dbReference>
<dbReference type="SUPFAM" id="SSF50886">
    <property type="entry name" value="D-aminopeptidase, middle and C-terminal domains"/>
    <property type="match status" value="2"/>
</dbReference>
<evidence type="ECO:0000256" key="1">
    <source>
        <dbReference type="ARBA" id="ARBA00022438"/>
    </source>
</evidence>
<dbReference type="InterPro" id="IPR001466">
    <property type="entry name" value="Beta-lactam-related"/>
</dbReference>
<dbReference type="Pfam" id="PF00144">
    <property type="entry name" value="Beta-lactamase"/>
    <property type="match status" value="1"/>
</dbReference>
<dbReference type="PANTHER" id="PTHR46825">
    <property type="entry name" value="D-ALANYL-D-ALANINE-CARBOXYPEPTIDASE/ENDOPEPTIDASE AMPH"/>
    <property type="match status" value="1"/>
</dbReference>
<feature type="domain" description="Beta-lactamase-related" evidence="3">
    <location>
        <begin position="12"/>
        <end position="335"/>
    </location>
</feature>
<evidence type="ECO:0000313" key="5">
    <source>
        <dbReference type="EMBL" id="KAJ9643694.1"/>
    </source>
</evidence>
<organism evidence="5 6">
    <name type="scientific">Knufia peltigerae</name>
    <dbReference type="NCBI Taxonomy" id="1002370"/>
    <lineage>
        <taxon>Eukaryota</taxon>
        <taxon>Fungi</taxon>
        <taxon>Dikarya</taxon>
        <taxon>Ascomycota</taxon>
        <taxon>Pezizomycotina</taxon>
        <taxon>Eurotiomycetes</taxon>
        <taxon>Chaetothyriomycetidae</taxon>
        <taxon>Chaetothyriales</taxon>
        <taxon>Trichomeriaceae</taxon>
        <taxon>Knufia</taxon>
    </lineage>
</organism>
<dbReference type="Pfam" id="PF07930">
    <property type="entry name" value="DAP_B"/>
    <property type="match status" value="1"/>
</dbReference>
<comment type="caution">
    <text evidence="5">The sequence shown here is derived from an EMBL/GenBank/DDBJ whole genome shotgun (WGS) entry which is preliminary data.</text>
</comment>
<dbReference type="Gene3D" id="3.40.710.10">
    <property type="entry name" value="DD-peptidase/beta-lactamase superfamily"/>
    <property type="match status" value="1"/>
</dbReference>
<dbReference type="PANTHER" id="PTHR46825:SF9">
    <property type="entry name" value="BETA-LACTAMASE-RELATED DOMAIN-CONTAINING PROTEIN"/>
    <property type="match status" value="1"/>
</dbReference>
<keyword evidence="1" id="KW-0378">Hydrolase</keyword>
<dbReference type="InterPro" id="IPR012856">
    <property type="entry name" value="DAP_B_dom"/>
</dbReference>
<comment type="similarity">
    <text evidence="2">Belongs to the peptidase S12 family.</text>
</comment>
<dbReference type="InterPro" id="IPR050491">
    <property type="entry name" value="AmpC-like"/>
</dbReference>
<dbReference type="InterPro" id="IPR012338">
    <property type="entry name" value="Beta-lactam/transpept-like"/>
</dbReference>
<evidence type="ECO:0008006" key="7">
    <source>
        <dbReference type="Google" id="ProtNLM"/>
    </source>
</evidence>
<dbReference type="Gene3D" id="2.40.128.50">
    <property type="match status" value="2"/>
</dbReference>
<protein>
    <recommendedName>
        <fullName evidence="7">D-aminopeptidase</fullName>
    </recommendedName>
</protein>
<dbReference type="EMBL" id="JAPDRN010000007">
    <property type="protein sequence ID" value="KAJ9643694.1"/>
    <property type="molecule type" value="Genomic_DNA"/>
</dbReference>
<gene>
    <name evidence="5" type="ORF">H2204_001839</name>
</gene>
<evidence type="ECO:0000256" key="2">
    <source>
        <dbReference type="ARBA" id="ARBA00038215"/>
    </source>
</evidence>
<accession>A0AA38YC28</accession>
<dbReference type="AlphaFoldDB" id="A0AA38YC28"/>